<reference evidence="1" key="1">
    <citation type="submission" date="2021-01" db="EMBL/GenBank/DDBJ databases">
        <authorList>
            <consortium name="Genoscope - CEA"/>
            <person name="William W."/>
        </authorList>
    </citation>
    <scope>NUCLEOTIDE SEQUENCE</scope>
</reference>
<comment type="caution">
    <text evidence="1">The sequence shown here is derived from an EMBL/GenBank/DDBJ whole genome shotgun (WGS) entry which is preliminary data.</text>
</comment>
<dbReference type="AlphaFoldDB" id="A0A8S1XF86"/>
<sequence>MDKDLIIDYHQNAETIGQYLNQTRKAQNDILLKRSPQYFHFQSSKYGIRSPIQIKNPLLIKSLFQTKKLFKERETTLPIYTLKTLPAQPVLSFQTDRIHSKCPAFKNFPLKSGLKQIRNSPEEYIRIETAPAICKSPATQKTTPTNLFKTQICNDKKPKPKQFQSNFNKNEWGMGGWNIIDDNFDTKLFID</sequence>
<dbReference type="OrthoDB" id="301836at2759"/>
<accession>A0A8S1XF86</accession>
<dbReference type="EMBL" id="CAJJDP010000119">
    <property type="protein sequence ID" value="CAD8199511.1"/>
    <property type="molecule type" value="Genomic_DNA"/>
</dbReference>
<organism evidence="1 2">
    <name type="scientific">Paramecium octaurelia</name>
    <dbReference type="NCBI Taxonomy" id="43137"/>
    <lineage>
        <taxon>Eukaryota</taxon>
        <taxon>Sar</taxon>
        <taxon>Alveolata</taxon>
        <taxon>Ciliophora</taxon>
        <taxon>Intramacronucleata</taxon>
        <taxon>Oligohymenophorea</taxon>
        <taxon>Peniculida</taxon>
        <taxon>Parameciidae</taxon>
        <taxon>Paramecium</taxon>
    </lineage>
</organism>
<dbReference type="Proteomes" id="UP000683925">
    <property type="component" value="Unassembled WGS sequence"/>
</dbReference>
<evidence type="ECO:0000313" key="2">
    <source>
        <dbReference type="Proteomes" id="UP000683925"/>
    </source>
</evidence>
<name>A0A8S1XF86_PAROT</name>
<gene>
    <name evidence="1" type="ORF">POCTA_138.1.T1190157</name>
</gene>
<evidence type="ECO:0000313" key="1">
    <source>
        <dbReference type="EMBL" id="CAD8199511.1"/>
    </source>
</evidence>
<proteinExistence type="predicted"/>
<protein>
    <submittedName>
        <fullName evidence="1">Uncharacterized protein</fullName>
    </submittedName>
</protein>
<keyword evidence="2" id="KW-1185">Reference proteome</keyword>
<dbReference type="OMA" id="HFQSSKY"/>